<dbReference type="EMBL" id="ML208370">
    <property type="protein sequence ID" value="TFK67685.1"/>
    <property type="molecule type" value="Genomic_DNA"/>
</dbReference>
<accession>A0ACD3AQA4</accession>
<evidence type="ECO:0000313" key="2">
    <source>
        <dbReference type="Proteomes" id="UP000308600"/>
    </source>
</evidence>
<keyword evidence="2" id="KW-1185">Reference proteome</keyword>
<organism evidence="1 2">
    <name type="scientific">Pluteus cervinus</name>
    <dbReference type="NCBI Taxonomy" id="181527"/>
    <lineage>
        <taxon>Eukaryota</taxon>
        <taxon>Fungi</taxon>
        <taxon>Dikarya</taxon>
        <taxon>Basidiomycota</taxon>
        <taxon>Agaricomycotina</taxon>
        <taxon>Agaricomycetes</taxon>
        <taxon>Agaricomycetidae</taxon>
        <taxon>Agaricales</taxon>
        <taxon>Pluteineae</taxon>
        <taxon>Pluteaceae</taxon>
        <taxon>Pluteus</taxon>
    </lineage>
</organism>
<name>A0ACD3AQA4_9AGAR</name>
<reference evidence="1 2" key="1">
    <citation type="journal article" date="2019" name="Nat. Ecol. Evol.">
        <title>Megaphylogeny resolves global patterns of mushroom evolution.</title>
        <authorList>
            <person name="Varga T."/>
            <person name="Krizsan K."/>
            <person name="Foldi C."/>
            <person name="Dima B."/>
            <person name="Sanchez-Garcia M."/>
            <person name="Sanchez-Ramirez S."/>
            <person name="Szollosi G.J."/>
            <person name="Szarkandi J.G."/>
            <person name="Papp V."/>
            <person name="Albert L."/>
            <person name="Andreopoulos W."/>
            <person name="Angelini C."/>
            <person name="Antonin V."/>
            <person name="Barry K.W."/>
            <person name="Bougher N.L."/>
            <person name="Buchanan P."/>
            <person name="Buyck B."/>
            <person name="Bense V."/>
            <person name="Catcheside P."/>
            <person name="Chovatia M."/>
            <person name="Cooper J."/>
            <person name="Damon W."/>
            <person name="Desjardin D."/>
            <person name="Finy P."/>
            <person name="Geml J."/>
            <person name="Haridas S."/>
            <person name="Hughes K."/>
            <person name="Justo A."/>
            <person name="Karasinski D."/>
            <person name="Kautmanova I."/>
            <person name="Kiss B."/>
            <person name="Kocsube S."/>
            <person name="Kotiranta H."/>
            <person name="LaButti K.M."/>
            <person name="Lechner B.E."/>
            <person name="Liimatainen K."/>
            <person name="Lipzen A."/>
            <person name="Lukacs Z."/>
            <person name="Mihaltcheva S."/>
            <person name="Morgado L.N."/>
            <person name="Niskanen T."/>
            <person name="Noordeloos M.E."/>
            <person name="Ohm R.A."/>
            <person name="Ortiz-Santana B."/>
            <person name="Ovrebo C."/>
            <person name="Racz N."/>
            <person name="Riley R."/>
            <person name="Savchenko A."/>
            <person name="Shiryaev A."/>
            <person name="Soop K."/>
            <person name="Spirin V."/>
            <person name="Szebenyi C."/>
            <person name="Tomsovsky M."/>
            <person name="Tulloss R.E."/>
            <person name="Uehling J."/>
            <person name="Grigoriev I.V."/>
            <person name="Vagvolgyi C."/>
            <person name="Papp T."/>
            <person name="Martin F.M."/>
            <person name="Miettinen O."/>
            <person name="Hibbett D.S."/>
            <person name="Nagy L.G."/>
        </authorList>
    </citation>
    <scope>NUCLEOTIDE SEQUENCE [LARGE SCALE GENOMIC DNA]</scope>
    <source>
        <strain evidence="1 2">NL-1719</strain>
    </source>
</reference>
<sequence length="217" mass="24504">MLSPGLGCWNESGQTFRLLKRFLLLLRPGRAPKQHCHRTLSKPNGCFTEGRYWKVSQKHSTAYIEDLLRFDLARQGLRLCHVRLACGGSCMSVSVGCRLLNATALESSMILRNVGTSSSVLNDRLLVALKFWDRPQLKSGFYHQCGVYSVDEYIDILSVLVLLCTTQWPISEKNYVIAADICTKTFVCRSPGRRRLHSVLVLYEYISQRLGNTQTGA</sequence>
<evidence type="ECO:0000313" key="1">
    <source>
        <dbReference type="EMBL" id="TFK67685.1"/>
    </source>
</evidence>
<dbReference type="Proteomes" id="UP000308600">
    <property type="component" value="Unassembled WGS sequence"/>
</dbReference>
<protein>
    <submittedName>
        <fullName evidence="1">Uncharacterized protein</fullName>
    </submittedName>
</protein>
<proteinExistence type="predicted"/>
<gene>
    <name evidence="1" type="ORF">BDN72DRAFT_87277</name>
</gene>